<name>A0A833L2B6_UNCSA</name>
<evidence type="ECO:0000259" key="3">
    <source>
        <dbReference type="Pfam" id="PF16861"/>
    </source>
</evidence>
<dbReference type="Pfam" id="PF02543">
    <property type="entry name" value="Carbam_trans_N"/>
    <property type="match status" value="1"/>
</dbReference>
<dbReference type="InterPro" id="IPR038152">
    <property type="entry name" value="Carbam_trans_C_sf"/>
</dbReference>
<dbReference type="InterPro" id="IPR003696">
    <property type="entry name" value="Carbtransf_dom"/>
</dbReference>
<dbReference type="InterPro" id="IPR051338">
    <property type="entry name" value="NodU/CmcH_Carbamoyltrnsfr"/>
</dbReference>
<keyword evidence="4" id="KW-0808">Transferase</keyword>
<accession>A0A833L2B6</accession>
<organism evidence="4 5">
    <name type="scientific">Candidatus Saganbacteria bacterium</name>
    <dbReference type="NCBI Taxonomy" id="2575572"/>
    <lineage>
        <taxon>Bacteria</taxon>
        <taxon>Bacillati</taxon>
        <taxon>Saganbacteria</taxon>
    </lineage>
</organism>
<protein>
    <submittedName>
        <fullName evidence="4">Carbamoyltransferase</fullName>
    </submittedName>
</protein>
<comment type="similarity">
    <text evidence="1">Belongs to the NodU/CmcH family.</text>
</comment>
<dbReference type="AlphaFoldDB" id="A0A833L2B6"/>
<dbReference type="SUPFAM" id="SSF53067">
    <property type="entry name" value="Actin-like ATPase domain"/>
    <property type="match status" value="1"/>
</dbReference>
<dbReference type="InterPro" id="IPR043129">
    <property type="entry name" value="ATPase_NBD"/>
</dbReference>
<reference evidence="4 5" key="1">
    <citation type="submission" date="2019-12" db="EMBL/GenBank/DDBJ databases">
        <authorList>
            <person name="Wolfe R."/>
            <person name="Danczak R."/>
            <person name="Wilkins M."/>
        </authorList>
    </citation>
    <scope>NUCLEOTIDE SEQUENCE [LARGE SCALE GENOMIC DNA]</scope>
    <source>
        <strain evidence="4">X2_MaxBin.013</strain>
    </source>
</reference>
<proteinExistence type="inferred from homology"/>
<evidence type="ECO:0000259" key="2">
    <source>
        <dbReference type="Pfam" id="PF02543"/>
    </source>
</evidence>
<dbReference type="Proteomes" id="UP000488506">
    <property type="component" value="Unassembled WGS sequence"/>
</dbReference>
<dbReference type="PANTHER" id="PTHR34847:SF1">
    <property type="entry name" value="NODULATION PROTEIN U"/>
    <property type="match status" value="1"/>
</dbReference>
<gene>
    <name evidence="4" type="ORF">FD145_14</name>
</gene>
<dbReference type="InterPro" id="IPR031730">
    <property type="entry name" value="Carbam_trans_C"/>
</dbReference>
<comment type="caution">
    <text evidence="4">The sequence shown here is derived from an EMBL/GenBank/DDBJ whole genome shotgun (WGS) entry which is preliminary data.</text>
</comment>
<dbReference type="Gene3D" id="3.90.870.20">
    <property type="entry name" value="Carbamoyltransferase, C-terminal domain"/>
    <property type="match status" value="1"/>
</dbReference>
<dbReference type="EMBL" id="WPAF01000001">
    <property type="protein sequence ID" value="KAF0135188.1"/>
    <property type="molecule type" value="Genomic_DNA"/>
</dbReference>
<dbReference type="Pfam" id="PF16861">
    <property type="entry name" value="Carbam_trans_C"/>
    <property type="match status" value="1"/>
</dbReference>
<evidence type="ECO:0000313" key="4">
    <source>
        <dbReference type="EMBL" id="KAF0135188.1"/>
    </source>
</evidence>
<dbReference type="PANTHER" id="PTHR34847">
    <property type="entry name" value="NODULATION PROTEIN U"/>
    <property type="match status" value="1"/>
</dbReference>
<evidence type="ECO:0000256" key="1">
    <source>
        <dbReference type="ARBA" id="ARBA00006129"/>
    </source>
</evidence>
<dbReference type="CDD" id="cd24100">
    <property type="entry name" value="ASKHA_NBD_MJ1051-like_N"/>
    <property type="match status" value="1"/>
</dbReference>
<evidence type="ECO:0000313" key="5">
    <source>
        <dbReference type="Proteomes" id="UP000488506"/>
    </source>
</evidence>
<feature type="domain" description="Carbamoyltransferase" evidence="2">
    <location>
        <begin position="2"/>
        <end position="342"/>
    </location>
</feature>
<dbReference type="Gene3D" id="3.30.420.40">
    <property type="match status" value="2"/>
</dbReference>
<feature type="domain" description="Carbamoyltransferase C-terminal" evidence="3">
    <location>
        <begin position="393"/>
        <end position="562"/>
    </location>
</feature>
<dbReference type="GO" id="GO:0016740">
    <property type="term" value="F:transferase activity"/>
    <property type="evidence" value="ECO:0007669"/>
    <property type="project" value="UniProtKB-KW"/>
</dbReference>
<sequence>MKILGVHIGHDSSAALVIDGEIVADVAEERFTRTKHYAGLPIHSIAYCLESQGLSMTDIDFVAVPTSGSVEDLNFLFDLTVQQQEAKSKQRRLAELLSRIRRISLAVPPIYMRSFPVSKSMRIVHVEHHLAHAASAYYTSGTREKQLVVTMDGVGDGYSTCVWRAEEGKIIPLKKMNVSASLGGFYSNVTEALGWWHGDGEGKTMGLAPYGDYNKVKGVLDKYYPKFNGGDIVEPHDFGQPYFWNENGAFQYHYDEAYDIRELINKHGREHIAAEAQRVLEEQTAEIIYPWLEKENTRNLSCSGGIFLNVKLNQRIWESGKVSKQHIFPNAGDSGLAVGAALQVYYDMNPTAPIRSLSNLFLGPEYSAKEIEAILKLRSLSYRFIENIPAFAAKLLAENKIVAWFQGRMESGPRALGNRSILMSANKAENKDIINARVKFREAFRPFCPSLLWEKKNDYMEKARDENFMITSFTCKEGKRNKIPAVVHADATLRPQTIKKEDNEKYWNLINEFGKLTGEYVLLNSSFNVMGEPIVNHPRQAIRCFYDCGLDYLVMGNFVLSKESATL</sequence>